<comment type="catalytic activity">
    <reaction evidence="5">
        <text>6-phospho-D-gluconate + NADP(+) = D-ribulose 5-phosphate + CO2 + NADPH</text>
        <dbReference type="Rhea" id="RHEA:10116"/>
        <dbReference type="ChEBI" id="CHEBI:16526"/>
        <dbReference type="ChEBI" id="CHEBI:57783"/>
        <dbReference type="ChEBI" id="CHEBI:58121"/>
        <dbReference type="ChEBI" id="CHEBI:58349"/>
        <dbReference type="ChEBI" id="CHEBI:58759"/>
        <dbReference type="EC" id="1.1.1.44"/>
    </reaction>
</comment>
<dbReference type="Pfam" id="PF03446">
    <property type="entry name" value="NAD_binding_2"/>
    <property type="match status" value="1"/>
</dbReference>
<evidence type="ECO:0000256" key="1">
    <source>
        <dbReference type="ARBA" id="ARBA00008419"/>
    </source>
</evidence>
<comment type="pathway">
    <text evidence="5">Carbohydrate degradation; pentose phosphate pathway; D-ribulose 5-phosphate from D-glucose 6-phosphate (oxidative stage): step 3/3.</text>
</comment>
<dbReference type="GO" id="GO:0006098">
    <property type="term" value="P:pentose-phosphate shunt"/>
    <property type="evidence" value="ECO:0007669"/>
    <property type="project" value="UniProtKB-UniPathway"/>
</dbReference>
<dbReference type="NCBIfam" id="TIGR00873">
    <property type="entry name" value="gnd"/>
    <property type="match status" value="1"/>
</dbReference>
<sequence length="571" mass="61488">MGLIPLLRSRHILSRGGPGDEGLPHLRVLTDSWAVGDVAGENQGASASEDHGRYRRADNKAQAVLHEGDLGRRVVTSRNRGATRMSAFTPQAASADIGVFGLGVMGANLARNLARNGYATAIFNRTPARTEKLMAAHGDGSEGIFVPASELDDFVASLSRPRVAIIMVKAGPDTDIVMEQLALRMEEGDIIVDCGNSLFSDTIRRERRARELGLHFVGAGVSGGEEGALWGPSIMPGGTIESYTRLGPMFEKISAHYEGEPCCAHVGADGAGHFVKMVHNGIEYADMQVIAEAYDLLRKGLGLSPAQIAEVFSTWNEGELDSYLIEITAEVLRQKDSHSGCALVDVIVDQASQKGTGKWTVQTALDLAVPVTGIGEATFARGASCATPQREAARGLDAAALPLTISEPDTFIDDVRRALFASKLVAYSQGFDEITAGAQVHEWNIDKAAIARIWRAGCIIRAGFLDDIASAYEADPELPLLLAAPPFAQRFEQCLPSLRRIVALAATSGVPIPVFASSLSYFDQIRAERLPAALIQGQRDFFGAHTYQRIDKPGTFHTLWAEEGRPEEQWD</sequence>
<dbReference type="eggNOG" id="COG0362">
    <property type="taxonomic scope" value="Bacteria"/>
</dbReference>
<reference evidence="7 8" key="1">
    <citation type="submission" date="2013-03" db="EMBL/GenBank/DDBJ databases">
        <title>Reference genome for the Human Microbiome Project.</title>
        <authorList>
            <person name="Aqrawi P."/>
            <person name="Ayvaz T."/>
            <person name="Bess C."/>
            <person name="Blankenburg K."/>
            <person name="Coyle M."/>
            <person name="Deng J."/>
            <person name="Forbes L."/>
            <person name="Fowler G."/>
            <person name="Francisco L."/>
            <person name="Fu Q."/>
            <person name="Gibbs R."/>
            <person name="Gross S."/>
            <person name="Gubbala S."/>
            <person name="Hale W."/>
            <person name="Hemphill L."/>
            <person name="Highlander S."/>
            <person name="Hirani K."/>
            <person name="Jackson L."/>
            <person name="Jakkamsetti A."/>
            <person name="Javaid M."/>
            <person name="Jayaseelan J.C."/>
            <person name="Jiang H."/>
            <person name="Joshi V."/>
            <person name="Korchina V."/>
            <person name="Kovar C."/>
            <person name="Lara F."/>
            <person name="Lee S."/>
            <person name="Liu Y."/>
            <person name="Mata R."/>
            <person name="Mathew T."/>
            <person name="Munidasa M."/>
            <person name="Muzny D."/>
            <person name="Nazareth L."/>
            <person name="Ngo R."/>
            <person name="Nguyen L."/>
            <person name="Nguyen N."/>
            <person name="Okwuonu G."/>
            <person name="Ongeri F."/>
            <person name="Palculict T."/>
            <person name="Patil S."/>
            <person name="Petrosino J."/>
            <person name="Pham C."/>
            <person name="Pham P."/>
            <person name="Pu L.-L."/>
            <person name="Qin X."/>
            <person name="Qu J."/>
            <person name="Reid J."/>
            <person name="Ross M."/>
            <person name="Ruth R."/>
            <person name="Saada N."/>
            <person name="San Lucas F."/>
            <person name="Santibanez J."/>
            <person name="Shang Y."/>
            <person name="Simmons D."/>
            <person name="Song X.-Z."/>
            <person name="Tang L.-Y."/>
            <person name="Thornton R."/>
            <person name="Warren J."/>
            <person name="Weissenberger G."/>
            <person name="Wilczek-Boney K."/>
            <person name="Worley K."/>
            <person name="Youmans B."/>
            <person name="Zhang J."/>
            <person name="Zhang L."/>
            <person name="Zhao Z."/>
            <person name="Zhou C."/>
            <person name="Zhu D."/>
            <person name="Zhu Y."/>
        </authorList>
    </citation>
    <scope>NUCLEOTIDE SEQUENCE [LARGE SCALE GENOMIC DNA]</scope>
    <source>
        <strain evidence="7 8">F0333</strain>
    </source>
</reference>
<dbReference type="SUPFAM" id="SSF51735">
    <property type="entry name" value="NAD(P)-binding Rossmann-fold domains"/>
    <property type="match status" value="1"/>
</dbReference>
<dbReference type="GO" id="GO:0019521">
    <property type="term" value="P:D-gluconate metabolic process"/>
    <property type="evidence" value="ECO:0007669"/>
    <property type="project" value="UniProtKB-KW"/>
</dbReference>
<dbReference type="AlphaFoldDB" id="N6XB18"/>
<organism evidence="7 8">
    <name type="scientific">Schaalia cardiffensis F0333</name>
    <dbReference type="NCBI Taxonomy" id="888050"/>
    <lineage>
        <taxon>Bacteria</taxon>
        <taxon>Bacillati</taxon>
        <taxon>Actinomycetota</taxon>
        <taxon>Actinomycetes</taxon>
        <taxon>Actinomycetales</taxon>
        <taxon>Actinomycetaceae</taxon>
        <taxon>Schaalia</taxon>
    </lineage>
</organism>
<dbReference type="InterPro" id="IPR006113">
    <property type="entry name" value="6PGDH_Gnd/GntZ"/>
</dbReference>
<comment type="subunit">
    <text evidence="2">Homodimer.</text>
</comment>
<comment type="caution">
    <text evidence="7">The sequence shown here is derived from an EMBL/GenBank/DDBJ whole genome shotgun (WGS) entry which is preliminary data.</text>
</comment>
<dbReference type="FunFam" id="1.10.1040.10:FF:000002">
    <property type="entry name" value="6-phosphogluconate dehydrogenase, decarboxylating"/>
    <property type="match status" value="1"/>
</dbReference>
<dbReference type="PROSITE" id="PS00461">
    <property type="entry name" value="6PGD"/>
    <property type="match status" value="1"/>
</dbReference>
<dbReference type="InterPro" id="IPR036291">
    <property type="entry name" value="NAD(P)-bd_dom_sf"/>
</dbReference>
<dbReference type="SUPFAM" id="SSF48179">
    <property type="entry name" value="6-phosphogluconate dehydrogenase C-terminal domain-like"/>
    <property type="match status" value="1"/>
</dbReference>
<dbReference type="InterPro" id="IPR013328">
    <property type="entry name" value="6PGD_dom2"/>
</dbReference>
<dbReference type="InterPro" id="IPR006184">
    <property type="entry name" value="6PGdom_BS"/>
</dbReference>
<dbReference type="Proteomes" id="UP000013015">
    <property type="component" value="Unassembled WGS sequence"/>
</dbReference>
<feature type="domain" description="6-phosphogluconate dehydrogenase C-terminal" evidence="6">
    <location>
        <begin position="272"/>
        <end position="561"/>
    </location>
</feature>
<dbReference type="HOGENOM" id="CLU_024540_4_2_11"/>
<dbReference type="GO" id="GO:0004616">
    <property type="term" value="F:phosphogluconate dehydrogenase (decarboxylating) activity"/>
    <property type="evidence" value="ECO:0007669"/>
    <property type="project" value="UniProtKB-EC"/>
</dbReference>
<keyword evidence="5" id="KW-0570">Pentose shunt</keyword>
<dbReference type="Gene3D" id="1.10.1040.10">
    <property type="entry name" value="N-(1-d-carboxylethyl)-l-norvaline Dehydrogenase, domain 2"/>
    <property type="match status" value="1"/>
</dbReference>
<evidence type="ECO:0000259" key="6">
    <source>
        <dbReference type="SMART" id="SM01350"/>
    </source>
</evidence>
<dbReference type="InterPro" id="IPR008927">
    <property type="entry name" value="6-PGluconate_DH-like_C_sf"/>
</dbReference>
<protein>
    <recommendedName>
        <fullName evidence="5">6-phosphogluconate dehydrogenase, decarboxylating</fullName>
        <ecNumber evidence="5">1.1.1.44</ecNumber>
    </recommendedName>
</protein>
<dbReference type="InterPro" id="IPR006114">
    <property type="entry name" value="6PGDH_C"/>
</dbReference>
<dbReference type="GO" id="GO:0050661">
    <property type="term" value="F:NADP binding"/>
    <property type="evidence" value="ECO:0007669"/>
    <property type="project" value="InterPro"/>
</dbReference>
<comment type="similarity">
    <text evidence="1 5">Belongs to the 6-phosphogluconate dehydrogenase family.</text>
</comment>
<evidence type="ECO:0000313" key="7">
    <source>
        <dbReference type="EMBL" id="ENO18368.1"/>
    </source>
</evidence>
<dbReference type="STRING" id="888050.HMPREF9004_0937"/>
<dbReference type="Gene3D" id="3.40.50.720">
    <property type="entry name" value="NAD(P)-binding Rossmann-like Domain"/>
    <property type="match status" value="1"/>
</dbReference>
<dbReference type="FunFam" id="1.20.5.320:FF:000004">
    <property type="entry name" value="6-phosphogluconate dehydrogenase, decarboxylating"/>
    <property type="match status" value="1"/>
</dbReference>
<dbReference type="Gene3D" id="1.20.5.320">
    <property type="entry name" value="6-Phosphogluconate Dehydrogenase, domain 3"/>
    <property type="match status" value="1"/>
</dbReference>
<dbReference type="EMBL" id="AQHZ01000015">
    <property type="protein sequence ID" value="ENO18368.1"/>
    <property type="molecule type" value="Genomic_DNA"/>
</dbReference>
<gene>
    <name evidence="7" type="primary">gnd</name>
    <name evidence="7" type="ORF">HMPREF9004_0937</name>
</gene>
<keyword evidence="8" id="KW-1185">Reference proteome</keyword>
<evidence type="ECO:0000256" key="2">
    <source>
        <dbReference type="ARBA" id="ARBA00011738"/>
    </source>
</evidence>
<dbReference type="InterPro" id="IPR006183">
    <property type="entry name" value="Pgluconate_DH"/>
</dbReference>
<proteinExistence type="inferred from homology"/>
<dbReference type="EC" id="1.1.1.44" evidence="5"/>
<accession>N6XB18</accession>
<dbReference type="PRINTS" id="PR00076">
    <property type="entry name" value="6PGDHDRGNASE"/>
</dbReference>
<dbReference type="PANTHER" id="PTHR11811">
    <property type="entry name" value="6-PHOSPHOGLUCONATE DEHYDROGENASE"/>
    <property type="match status" value="1"/>
</dbReference>
<evidence type="ECO:0000313" key="8">
    <source>
        <dbReference type="Proteomes" id="UP000013015"/>
    </source>
</evidence>
<keyword evidence="5" id="KW-0521">NADP</keyword>
<evidence type="ECO:0000256" key="3">
    <source>
        <dbReference type="ARBA" id="ARBA00023002"/>
    </source>
</evidence>
<dbReference type="InterPro" id="IPR006115">
    <property type="entry name" value="6PGDH_NADP-bd"/>
</dbReference>
<keyword evidence="4 5" id="KW-0311">Gluconate utilization</keyword>
<dbReference type="PATRIC" id="fig|888050.3.peg.884"/>
<evidence type="ECO:0000256" key="5">
    <source>
        <dbReference type="RuleBase" id="RU000485"/>
    </source>
</evidence>
<dbReference type="SMART" id="SM01350">
    <property type="entry name" value="6PGD"/>
    <property type="match status" value="1"/>
</dbReference>
<keyword evidence="3 5" id="KW-0560">Oxidoreductase</keyword>
<dbReference type="Pfam" id="PF00393">
    <property type="entry name" value="6PGD"/>
    <property type="match status" value="1"/>
</dbReference>
<name>N6XB18_9ACTO</name>
<dbReference type="UniPathway" id="UPA00115">
    <property type="reaction ID" value="UER00410"/>
</dbReference>
<dbReference type="NCBIfam" id="NF006765">
    <property type="entry name" value="PRK09287.1"/>
    <property type="match status" value="1"/>
</dbReference>
<evidence type="ECO:0000256" key="4">
    <source>
        <dbReference type="ARBA" id="ARBA00023064"/>
    </source>
</evidence>